<gene>
    <name evidence="1" type="ORF">Pan14r_25120</name>
</gene>
<dbReference type="CDD" id="cd00688">
    <property type="entry name" value="ISOPREN_C2_like"/>
    <property type="match status" value="1"/>
</dbReference>
<dbReference type="EMBL" id="SJPL01000001">
    <property type="protein sequence ID" value="TWT70211.1"/>
    <property type="molecule type" value="Genomic_DNA"/>
</dbReference>
<dbReference type="OrthoDB" id="265313at2"/>
<dbReference type="AlphaFoldDB" id="A0A5C5Y6G3"/>
<sequence length="337" mass="37032">MLLFGTTHCGAQVLEIRTGEAVPREVREMYDAGLQHLIDSQDQQGSWNSSYRGAGVDGMAVMCFLASGEDPNFGAYAAPMRKTLRNMLRQQSRRTGFFGGSMYHHGFAMLAVAEAYGTVDDRNLWPGESESEQITLAESLELAVRCAVTSQKKNSYGAWRYNPSGNDADTSVSGSVLVGLLAARNAGIEVPDEAIDRAIKYFVSMTSPSGQVAYAGGMGGFDESMARISIAALVYAVARRKDLPQYKQTLEYLKSRLVSGGRAGLGSVEYQNYYQAQALFQGDEESWKKWNQKLIDTLKTRQQPDGSFDGSYGKSVSTCLSLLALALNYRFLPIYER</sequence>
<accession>A0A5C5Y6G3</accession>
<evidence type="ECO:0008006" key="3">
    <source>
        <dbReference type="Google" id="ProtNLM"/>
    </source>
</evidence>
<evidence type="ECO:0000313" key="1">
    <source>
        <dbReference type="EMBL" id="TWT70211.1"/>
    </source>
</evidence>
<evidence type="ECO:0000313" key="2">
    <source>
        <dbReference type="Proteomes" id="UP000317238"/>
    </source>
</evidence>
<comment type="caution">
    <text evidence="1">The sequence shown here is derived from an EMBL/GenBank/DDBJ whole genome shotgun (WGS) entry which is preliminary data.</text>
</comment>
<name>A0A5C5Y6G3_9PLAN</name>
<protein>
    <recommendedName>
        <fullName evidence="3">Squalene--hopene cyclase</fullName>
    </recommendedName>
</protein>
<dbReference type="SUPFAM" id="SSF48239">
    <property type="entry name" value="Terpenoid cyclases/Protein prenyltransferases"/>
    <property type="match status" value="1"/>
</dbReference>
<reference evidence="1 2" key="1">
    <citation type="submission" date="2019-02" db="EMBL/GenBank/DDBJ databases">
        <title>Deep-cultivation of Planctomycetes and their phenomic and genomic characterization uncovers novel biology.</title>
        <authorList>
            <person name="Wiegand S."/>
            <person name="Jogler M."/>
            <person name="Boedeker C."/>
            <person name="Pinto D."/>
            <person name="Vollmers J."/>
            <person name="Rivas-Marin E."/>
            <person name="Kohn T."/>
            <person name="Peeters S.H."/>
            <person name="Heuer A."/>
            <person name="Rast P."/>
            <person name="Oberbeckmann S."/>
            <person name="Bunk B."/>
            <person name="Jeske O."/>
            <person name="Meyerdierks A."/>
            <person name="Storesund J.E."/>
            <person name="Kallscheuer N."/>
            <person name="Luecker S."/>
            <person name="Lage O.M."/>
            <person name="Pohl T."/>
            <person name="Merkel B.J."/>
            <person name="Hornburger P."/>
            <person name="Mueller R.-W."/>
            <person name="Bruemmer F."/>
            <person name="Labrenz M."/>
            <person name="Spormann A.M."/>
            <person name="Op Den Camp H."/>
            <person name="Overmann J."/>
            <person name="Amann R."/>
            <person name="Jetten M.S.M."/>
            <person name="Mascher T."/>
            <person name="Medema M.H."/>
            <person name="Devos D.P."/>
            <person name="Kaster A.-K."/>
            <person name="Ovreas L."/>
            <person name="Rohde M."/>
            <person name="Galperin M.Y."/>
            <person name="Jogler C."/>
        </authorList>
    </citation>
    <scope>NUCLEOTIDE SEQUENCE [LARGE SCALE GENOMIC DNA]</scope>
    <source>
        <strain evidence="1 2">Pan14r</strain>
    </source>
</reference>
<organism evidence="1 2">
    <name type="scientific">Crateriforma conspicua</name>
    <dbReference type="NCBI Taxonomy" id="2527996"/>
    <lineage>
        <taxon>Bacteria</taxon>
        <taxon>Pseudomonadati</taxon>
        <taxon>Planctomycetota</taxon>
        <taxon>Planctomycetia</taxon>
        <taxon>Planctomycetales</taxon>
        <taxon>Planctomycetaceae</taxon>
        <taxon>Crateriforma</taxon>
    </lineage>
</organism>
<dbReference type="Proteomes" id="UP000317238">
    <property type="component" value="Unassembled WGS sequence"/>
</dbReference>
<dbReference type="InterPro" id="IPR008930">
    <property type="entry name" value="Terpenoid_cyclase/PrenylTrfase"/>
</dbReference>
<keyword evidence="2" id="KW-1185">Reference proteome</keyword>
<dbReference type="Gene3D" id="1.50.10.20">
    <property type="match status" value="2"/>
</dbReference>
<proteinExistence type="predicted"/>